<keyword evidence="1" id="KW-0812">Transmembrane</keyword>
<feature type="transmembrane region" description="Helical" evidence="1">
    <location>
        <begin position="155"/>
        <end position="176"/>
    </location>
</feature>
<dbReference type="OrthoDB" id="5511466at2759"/>
<evidence type="ECO:0000256" key="1">
    <source>
        <dbReference type="SAM" id="Phobius"/>
    </source>
</evidence>
<dbReference type="InterPro" id="IPR009305">
    <property type="entry name" value="Mpo1-like"/>
</dbReference>
<keyword evidence="1" id="KW-0472">Membrane</keyword>
<keyword evidence="1" id="KW-1133">Transmembrane helix</keyword>
<dbReference type="PANTHER" id="PTHR34205">
    <property type="entry name" value="TRANSMEMBRANE PROTEIN"/>
    <property type="match status" value="1"/>
</dbReference>
<comment type="caution">
    <text evidence="2">The sequence shown here is derived from an EMBL/GenBank/DDBJ whole genome shotgun (WGS) entry which is preliminary data.</text>
</comment>
<evidence type="ECO:0000313" key="3">
    <source>
        <dbReference type="Proteomes" id="UP000245207"/>
    </source>
</evidence>
<dbReference type="AlphaFoldDB" id="A0A2U1KYZ8"/>
<feature type="transmembrane region" description="Helical" evidence="1">
    <location>
        <begin position="188"/>
        <end position="207"/>
    </location>
</feature>
<name>A0A2U1KYZ8_ARTAN</name>
<proteinExistence type="predicted"/>
<protein>
    <submittedName>
        <fullName evidence="2">Uncharacterized protein</fullName>
    </submittedName>
</protein>
<evidence type="ECO:0000313" key="2">
    <source>
        <dbReference type="EMBL" id="PWA41987.1"/>
    </source>
</evidence>
<accession>A0A2U1KYZ8</accession>
<organism evidence="2 3">
    <name type="scientific">Artemisia annua</name>
    <name type="common">Sweet wormwood</name>
    <dbReference type="NCBI Taxonomy" id="35608"/>
    <lineage>
        <taxon>Eukaryota</taxon>
        <taxon>Viridiplantae</taxon>
        <taxon>Streptophyta</taxon>
        <taxon>Embryophyta</taxon>
        <taxon>Tracheophyta</taxon>
        <taxon>Spermatophyta</taxon>
        <taxon>Magnoliopsida</taxon>
        <taxon>eudicotyledons</taxon>
        <taxon>Gunneridae</taxon>
        <taxon>Pentapetalae</taxon>
        <taxon>asterids</taxon>
        <taxon>campanulids</taxon>
        <taxon>Asterales</taxon>
        <taxon>Asteraceae</taxon>
        <taxon>Asteroideae</taxon>
        <taxon>Anthemideae</taxon>
        <taxon>Artemisiinae</taxon>
        <taxon>Artemisia</taxon>
    </lineage>
</organism>
<dbReference type="Proteomes" id="UP000245207">
    <property type="component" value="Unassembled WGS sequence"/>
</dbReference>
<sequence length="260" mass="29819">MTLESAQEVMVVSPDYNEKVSKKMSDVLAQAMCLEEKAKTILSCEVQISEFEDVVRMSKDLSAIIPTLDAVKGALTLASSGGRLMKYKHRLVDAEDELADLRAKFDESDRFDFHTIYIAHGYDSVFGVDVMANPAVRPKFHHSGSEGNHVWDFKYVLFNWWFLFFVPLSGYALAWYDHFYVEQNIPATFGHPVWSLLCDSKMFVFMITGQMDREIKRLVWSVSAPNISDTQMKVKFSALMLKFDNIELHFSDCARREPKV</sequence>
<dbReference type="EMBL" id="PKPP01012696">
    <property type="protein sequence ID" value="PWA41987.1"/>
    <property type="molecule type" value="Genomic_DNA"/>
</dbReference>
<dbReference type="Pfam" id="PF06127">
    <property type="entry name" value="Mpo1-like"/>
    <property type="match status" value="1"/>
</dbReference>
<gene>
    <name evidence="2" type="ORF">CTI12_AA548970</name>
</gene>
<keyword evidence="3" id="KW-1185">Reference proteome</keyword>
<reference evidence="2 3" key="1">
    <citation type="journal article" date="2018" name="Mol. Plant">
        <title>The genome of Artemisia annua provides insight into the evolution of Asteraceae family and artemisinin biosynthesis.</title>
        <authorList>
            <person name="Shen Q."/>
            <person name="Zhang L."/>
            <person name="Liao Z."/>
            <person name="Wang S."/>
            <person name="Yan T."/>
            <person name="Shi P."/>
            <person name="Liu M."/>
            <person name="Fu X."/>
            <person name="Pan Q."/>
            <person name="Wang Y."/>
            <person name="Lv Z."/>
            <person name="Lu X."/>
            <person name="Zhang F."/>
            <person name="Jiang W."/>
            <person name="Ma Y."/>
            <person name="Chen M."/>
            <person name="Hao X."/>
            <person name="Li L."/>
            <person name="Tang Y."/>
            <person name="Lv G."/>
            <person name="Zhou Y."/>
            <person name="Sun X."/>
            <person name="Brodelius P.E."/>
            <person name="Rose J.K.C."/>
            <person name="Tang K."/>
        </authorList>
    </citation>
    <scope>NUCLEOTIDE SEQUENCE [LARGE SCALE GENOMIC DNA]</scope>
    <source>
        <strain evidence="3">cv. Huhao1</strain>
        <tissue evidence="2">Leaf</tissue>
    </source>
</reference>
<dbReference type="PANTHER" id="PTHR34205:SF2">
    <property type="entry name" value="DUF962 DOMAIN-CONTAINING PROTEIN"/>
    <property type="match status" value="1"/>
</dbReference>